<evidence type="ECO:0000313" key="3">
    <source>
        <dbReference type="Proteomes" id="UP001165583"/>
    </source>
</evidence>
<organism evidence="2 3">
    <name type="scientific">Novosphingobium mangrovi</name>
    <name type="common">ex Huang et al. 2023</name>
    <dbReference type="NCBI Taxonomy" id="2976432"/>
    <lineage>
        <taxon>Bacteria</taxon>
        <taxon>Pseudomonadati</taxon>
        <taxon>Pseudomonadota</taxon>
        <taxon>Alphaproteobacteria</taxon>
        <taxon>Sphingomonadales</taxon>
        <taxon>Sphingomonadaceae</taxon>
        <taxon>Novosphingobium</taxon>
    </lineage>
</organism>
<dbReference type="EMBL" id="JANZXA010000009">
    <property type="protein sequence ID" value="MCT2400601.1"/>
    <property type="molecule type" value="Genomic_DNA"/>
</dbReference>
<accession>A0ABT2I724</accession>
<dbReference type="RefSeq" id="WP_260046679.1">
    <property type="nucleotide sequence ID" value="NZ_JANZXA010000009.1"/>
</dbReference>
<feature type="region of interest" description="Disordered" evidence="1">
    <location>
        <begin position="138"/>
        <end position="157"/>
    </location>
</feature>
<reference evidence="2" key="1">
    <citation type="submission" date="2022-09" db="EMBL/GenBank/DDBJ databases">
        <title>Novosphingobium sp. Nov., a polycyclic aromatic hydrocarbon-degrading bacterium isolated form mangrove sediments in HongKong.</title>
        <authorList>
            <person name="Hu Z."/>
        </authorList>
    </citation>
    <scope>NUCLEOTIDE SEQUENCE</scope>
    <source>
        <strain evidence="2">HK4-1</strain>
    </source>
</reference>
<gene>
    <name evidence="2" type="ORF">NZK81_13660</name>
</gene>
<name>A0ABT2I724_9SPHN</name>
<proteinExistence type="predicted"/>
<sequence length="157" mass="17169">MKVLKWTFPVHSGHKNIGEICANLREKWPKTVAWPKKGLLYNRACAGSERCSSITSPSQSNLTFNPVIARGRSGGKISGTPNFQKAGILEILPLITCWPSGQPIQLAISPRGGGLRNHHRFRRSHGSPLPVLIGFDASQAPDTSDLHQPPSTNPDRF</sequence>
<protein>
    <submittedName>
        <fullName evidence="2">Uncharacterized protein</fullName>
    </submittedName>
</protein>
<keyword evidence="3" id="KW-1185">Reference proteome</keyword>
<evidence type="ECO:0000313" key="2">
    <source>
        <dbReference type="EMBL" id="MCT2400601.1"/>
    </source>
</evidence>
<comment type="caution">
    <text evidence="2">The sequence shown here is derived from an EMBL/GenBank/DDBJ whole genome shotgun (WGS) entry which is preliminary data.</text>
</comment>
<evidence type="ECO:0000256" key="1">
    <source>
        <dbReference type="SAM" id="MobiDB-lite"/>
    </source>
</evidence>
<dbReference type="Proteomes" id="UP001165583">
    <property type="component" value="Unassembled WGS sequence"/>
</dbReference>